<dbReference type="EMBL" id="QNSB01000008">
    <property type="protein sequence ID" value="RBP70613.1"/>
    <property type="molecule type" value="Genomic_DNA"/>
</dbReference>
<evidence type="ECO:0000259" key="2">
    <source>
        <dbReference type="Pfam" id="PF00440"/>
    </source>
</evidence>
<dbReference type="InterPro" id="IPR009057">
    <property type="entry name" value="Homeodomain-like_sf"/>
</dbReference>
<keyword evidence="4" id="KW-1185">Reference proteome</keyword>
<dbReference type="Pfam" id="PF00440">
    <property type="entry name" value="TetR_N"/>
    <property type="match status" value="1"/>
</dbReference>
<evidence type="ECO:0000313" key="4">
    <source>
        <dbReference type="Proteomes" id="UP000253509"/>
    </source>
</evidence>
<dbReference type="InterPro" id="IPR001647">
    <property type="entry name" value="HTH_TetR"/>
</dbReference>
<sequence>MAYDASMDTEHVQSRADRRLRTEERILTAAGDLFLDLGYRATTVREIAKRAEVSTGRVMAAGDKDVLLVRCFDRWIAGLQSGRYSPPQRWSGRASDVEGHERLRGASALAATSAVHQHLLEIFLPFLEFFAAHEDLSRDYAAALMRVRGRPQVFDVLAADLQEKLSSNLISIGINEDYARASAAVLYDSYLGIVFRWGASDLGFDEAVAALSRIVAFHTHVRRFG</sequence>
<accession>A0A366IGZ6</accession>
<comment type="caution">
    <text evidence="3">The sequence shown here is derived from an EMBL/GenBank/DDBJ whole genome shotgun (WGS) entry which is preliminary data.</text>
</comment>
<feature type="domain" description="HTH tetR-type" evidence="2">
    <location>
        <begin position="26"/>
        <end position="56"/>
    </location>
</feature>
<reference evidence="3 4" key="1">
    <citation type="submission" date="2018-06" db="EMBL/GenBank/DDBJ databases">
        <title>Freshwater and sediment microbial communities from various areas in North America, analyzing microbe dynamics in response to fracking.</title>
        <authorList>
            <person name="Lamendella R."/>
        </authorList>
    </citation>
    <scope>NUCLEOTIDE SEQUENCE [LARGE SCALE GENOMIC DNA]</scope>
    <source>
        <strain evidence="3 4">3b_TX</strain>
    </source>
</reference>
<dbReference type="AlphaFoldDB" id="A0A366IGZ6"/>
<proteinExistence type="predicted"/>
<organism evidence="3 4">
    <name type="scientific">Brevibacterium celere</name>
    <dbReference type="NCBI Taxonomy" id="225845"/>
    <lineage>
        <taxon>Bacteria</taxon>
        <taxon>Bacillati</taxon>
        <taxon>Actinomycetota</taxon>
        <taxon>Actinomycetes</taxon>
        <taxon>Micrococcales</taxon>
        <taxon>Brevibacteriaceae</taxon>
        <taxon>Brevibacterium</taxon>
    </lineage>
</organism>
<name>A0A366IGZ6_9MICO</name>
<gene>
    <name evidence="3" type="ORF">DFO65_10865</name>
</gene>
<keyword evidence="1" id="KW-0238">DNA-binding</keyword>
<dbReference type="Proteomes" id="UP000253509">
    <property type="component" value="Unassembled WGS sequence"/>
</dbReference>
<evidence type="ECO:0000256" key="1">
    <source>
        <dbReference type="ARBA" id="ARBA00023125"/>
    </source>
</evidence>
<dbReference type="Gene3D" id="1.10.357.10">
    <property type="entry name" value="Tetracycline Repressor, domain 2"/>
    <property type="match status" value="1"/>
</dbReference>
<protein>
    <submittedName>
        <fullName evidence="3">TetR family transcriptional regulator</fullName>
    </submittedName>
</protein>
<evidence type="ECO:0000313" key="3">
    <source>
        <dbReference type="EMBL" id="RBP70613.1"/>
    </source>
</evidence>
<dbReference type="SUPFAM" id="SSF46689">
    <property type="entry name" value="Homeodomain-like"/>
    <property type="match status" value="1"/>
</dbReference>
<dbReference type="GO" id="GO:0003677">
    <property type="term" value="F:DNA binding"/>
    <property type="evidence" value="ECO:0007669"/>
    <property type="project" value="UniProtKB-KW"/>
</dbReference>